<dbReference type="Pfam" id="PF04199">
    <property type="entry name" value="Cyclase"/>
    <property type="match status" value="1"/>
</dbReference>
<proteinExistence type="predicted"/>
<dbReference type="PANTHER" id="PTHR34861">
    <property type="match status" value="1"/>
</dbReference>
<keyword evidence="2" id="KW-1185">Reference proteome</keyword>
<name>A0ABY7ZMY0_9ACTN</name>
<dbReference type="Proteomes" id="UP001219605">
    <property type="component" value="Chromosome"/>
</dbReference>
<dbReference type="EMBL" id="CP118615">
    <property type="protein sequence ID" value="WDZ83786.1"/>
    <property type="molecule type" value="Genomic_DNA"/>
</dbReference>
<dbReference type="Gene3D" id="3.50.30.50">
    <property type="entry name" value="Putative cyclase"/>
    <property type="match status" value="1"/>
</dbReference>
<dbReference type="PANTHER" id="PTHR34861:SF10">
    <property type="entry name" value="CYCLASE"/>
    <property type="match status" value="1"/>
</dbReference>
<sequence>MTPAEALYQRLRAAAPWGPADERGTVNHVTPERVARAAALVRTGRVVSAAHDLDTRQSAKNYRPVVHRMLFKRFAGGVTVTDELTVAPHSFTVTHLDAVAHSNFAGTVYNGRSADAVTTERGLTFGSVHVLRDGIVTRGVLLDVAAATGRPWLSPTDTVGVAELERAERHAGVRVRPGDALLVRVGLAARERAEGPEDVTVRAGLDLDAVEWLFTRGVAVYGGDCFDQLPTPPEVGCPWPLHQVGQAGGGLVLLDNVDVEPLAVAVREEGRAEFLLVLAPLRLPGGTGSPVNPLCVF</sequence>
<organism evidence="1 2">
    <name type="scientific">Micromonospora cathayae</name>
    <dbReference type="NCBI Taxonomy" id="3028804"/>
    <lineage>
        <taxon>Bacteria</taxon>
        <taxon>Bacillati</taxon>
        <taxon>Actinomycetota</taxon>
        <taxon>Actinomycetes</taxon>
        <taxon>Micromonosporales</taxon>
        <taxon>Micromonosporaceae</taxon>
        <taxon>Micromonospora</taxon>
    </lineage>
</organism>
<reference evidence="1 2" key="1">
    <citation type="submission" date="2023-02" db="EMBL/GenBank/DDBJ databases">
        <authorList>
            <person name="Mo P."/>
        </authorList>
    </citation>
    <scope>NUCLEOTIDE SEQUENCE [LARGE SCALE GENOMIC DNA]</scope>
    <source>
        <strain evidence="1 2">HUAS 3</strain>
    </source>
</reference>
<dbReference type="RefSeq" id="WP_275030344.1">
    <property type="nucleotide sequence ID" value="NZ_CP118615.1"/>
</dbReference>
<evidence type="ECO:0000313" key="2">
    <source>
        <dbReference type="Proteomes" id="UP001219605"/>
    </source>
</evidence>
<accession>A0ABY7ZMY0</accession>
<dbReference type="SUPFAM" id="SSF102198">
    <property type="entry name" value="Putative cyclase"/>
    <property type="match status" value="1"/>
</dbReference>
<protein>
    <submittedName>
        <fullName evidence="1">Cyclase family protein</fullName>
    </submittedName>
</protein>
<gene>
    <name evidence="1" type="ORF">PVK37_25485</name>
</gene>
<dbReference type="InterPro" id="IPR037175">
    <property type="entry name" value="KFase_sf"/>
</dbReference>
<dbReference type="InterPro" id="IPR007325">
    <property type="entry name" value="KFase/CYL"/>
</dbReference>
<evidence type="ECO:0000313" key="1">
    <source>
        <dbReference type="EMBL" id="WDZ83786.1"/>
    </source>
</evidence>